<evidence type="ECO:0000313" key="2">
    <source>
        <dbReference type="Proteomes" id="UP001151760"/>
    </source>
</evidence>
<sequence>MRRLGQSINDDPNRVMSTAGSRCKFALWKDIKEEVWMEGNKESRKFSELYSSTVVIQSTNSNNNSHTNEADSTAYGVSVAHTQSNPISGDNLSDVVICAFLSSQPNSPQPA</sequence>
<evidence type="ECO:0000313" key="1">
    <source>
        <dbReference type="EMBL" id="GJT41181.1"/>
    </source>
</evidence>
<accession>A0ABQ5DPR1</accession>
<reference evidence="1" key="2">
    <citation type="submission" date="2022-01" db="EMBL/GenBank/DDBJ databases">
        <authorList>
            <person name="Yamashiro T."/>
            <person name="Shiraishi A."/>
            <person name="Satake H."/>
            <person name="Nakayama K."/>
        </authorList>
    </citation>
    <scope>NUCLEOTIDE SEQUENCE</scope>
</reference>
<gene>
    <name evidence="1" type="ORF">Tco_0941046</name>
</gene>
<comment type="caution">
    <text evidence="1">The sequence shown here is derived from an EMBL/GenBank/DDBJ whole genome shotgun (WGS) entry which is preliminary data.</text>
</comment>
<reference evidence="1" key="1">
    <citation type="journal article" date="2022" name="Int. J. Mol. Sci.">
        <title>Draft Genome of Tanacetum Coccineum: Genomic Comparison of Closely Related Tanacetum-Family Plants.</title>
        <authorList>
            <person name="Yamashiro T."/>
            <person name="Shiraishi A."/>
            <person name="Nakayama K."/>
            <person name="Satake H."/>
        </authorList>
    </citation>
    <scope>NUCLEOTIDE SEQUENCE</scope>
</reference>
<dbReference type="EMBL" id="BQNB010015539">
    <property type="protein sequence ID" value="GJT41181.1"/>
    <property type="molecule type" value="Genomic_DNA"/>
</dbReference>
<proteinExistence type="predicted"/>
<keyword evidence="2" id="KW-1185">Reference proteome</keyword>
<dbReference type="Proteomes" id="UP001151760">
    <property type="component" value="Unassembled WGS sequence"/>
</dbReference>
<organism evidence="1 2">
    <name type="scientific">Tanacetum coccineum</name>
    <dbReference type="NCBI Taxonomy" id="301880"/>
    <lineage>
        <taxon>Eukaryota</taxon>
        <taxon>Viridiplantae</taxon>
        <taxon>Streptophyta</taxon>
        <taxon>Embryophyta</taxon>
        <taxon>Tracheophyta</taxon>
        <taxon>Spermatophyta</taxon>
        <taxon>Magnoliopsida</taxon>
        <taxon>eudicotyledons</taxon>
        <taxon>Gunneridae</taxon>
        <taxon>Pentapetalae</taxon>
        <taxon>asterids</taxon>
        <taxon>campanulids</taxon>
        <taxon>Asterales</taxon>
        <taxon>Asteraceae</taxon>
        <taxon>Asteroideae</taxon>
        <taxon>Anthemideae</taxon>
        <taxon>Anthemidinae</taxon>
        <taxon>Tanacetum</taxon>
    </lineage>
</organism>
<protein>
    <submittedName>
        <fullName evidence="1">Uncharacterized protein</fullName>
    </submittedName>
</protein>
<name>A0ABQ5DPR1_9ASTR</name>